<feature type="chain" id="PRO_5002132070" description="NmrA-like domain-containing protein" evidence="4">
    <location>
        <begin position="17"/>
        <end position="308"/>
    </location>
</feature>
<keyword evidence="3" id="KW-0560">Oxidoreductase</keyword>
<gene>
    <name evidence="6" type="ORF">BN869_000010747_1</name>
</gene>
<dbReference type="PANTHER" id="PTHR42748:SF30">
    <property type="entry name" value="NMRA-LIKE DOMAIN-CONTAINING PROTEIN"/>
    <property type="match status" value="1"/>
</dbReference>
<protein>
    <recommendedName>
        <fullName evidence="5">NmrA-like domain-containing protein</fullName>
    </recommendedName>
</protein>
<dbReference type="GO" id="GO:0016491">
    <property type="term" value="F:oxidoreductase activity"/>
    <property type="evidence" value="ECO:0007669"/>
    <property type="project" value="UniProtKB-KW"/>
</dbReference>
<keyword evidence="2" id="KW-0521">NADP</keyword>
<dbReference type="SUPFAM" id="SSF51735">
    <property type="entry name" value="NAD(P)-binding Rossmann-fold domains"/>
    <property type="match status" value="1"/>
</dbReference>
<evidence type="ECO:0000256" key="4">
    <source>
        <dbReference type="SAM" id="SignalP"/>
    </source>
</evidence>
<dbReference type="AlphaFoldDB" id="A0A0B7KC63"/>
<reference evidence="6" key="1">
    <citation type="submission" date="2015-01" db="EMBL/GenBank/DDBJ databases">
        <authorList>
            <person name="Durling Mikael"/>
        </authorList>
    </citation>
    <scope>NUCLEOTIDE SEQUENCE</scope>
</reference>
<evidence type="ECO:0000256" key="2">
    <source>
        <dbReference type="ARBA" id="ARBA00022857"/>
    </source>
</evidence>
<evidence type="ECO:0000256" key="1">
    <source>
        <dbReference type="ARBA" id="ARBA00006328"/>
    </source>
</evidence>
<name>A0A0B7KC63_BIOOC</name>
<organism evidence="6">
    <name type="scientific">Bionectria ochroleuca</name>
    <name type="common">Gliocladium roseum</name>
    <dbReference type="NCBI Taxonomy" id="29856"/>
    <lineage>
        <taxon>Eukaryota</taxon>
        <taxon>Fungi</taxon>
        <taxon>Dikarya</taxon>
        <taxon>Ascomycota</taxon>
        <taxon>Pezizomycotina</taxon>
        <taxon>Sordariomycetes</taxon>
        <taxon>Hypocreomycetidae</taxon>
        <taxon>Hypocreales</taxon>
        <taxon>Bionectriaceae</taxon>
        <taxon>Clonostachys</taxon>
    </lineage>
</organism>
<proteinExistence type="inferred from homology"/>
<dbReference type="EMBL" id="CDPU01000044">
    <property type="protein sequence ID" value="CEO54689.1"/>
    <property type="molecule type" value="Genomic_DNA"/>
</dbReference>
<accession>A0A0B7KC63</accession>
<keyword evidence="4" id="KW-0732">Signal</keyword>
<dbReference type="Pfam" id="PF05368">
    <property type="entry name" value="NmrA"/>
    <property type="match status" value="1"/>
</dbReference>
<dbReference type="InterPro" id="IPR036291">
    <property type="entry name" value="NAD(P)-bd_dom_sf"/>
</dbReference>
<dbReference type="InterPro" id="IPR051164">
    <property type="entry name" value="NmrA-like_oxidored"/>
</dbReference>
<dbReference type="Gene3D" id="3.40.50.720">
    <property type="entry name" value="NAD(P)-binding Rossmann-like Domain"/>
    <property type="match status" value="1"/>
</dbReference>
<sequence length="308" mass="33332">MAILSVFVCGVTGVQGGALVLELLAKGVSVHSLSRDLDSEKSKAVQSLGVKLWHGDFDNEEALKTAIAGTQALYLNLVPNFSDPSGELRQAKLIIRVAKESGVSHLVQGSGIGFDLLQQSVADQHDSPIAAMAQSKLDIEAEVRNAGFQTFTILRPGTFMTNFLAPFVAHYPGLAENGRWIAPVSPETALPIVDPKTIGIFASAAILDPARFNGKEIAYTDELLPIGELLNKLGKAAGKNLELVPLSDDEIETQKKQNPFIYVQLTMQEIHKQVDIEDVKTWKLPLSSFDAFLEGNKEKVQATFANVP</sequence>
<feature type="domain" description="NmrA-like" evidence="5">
    <location>
        <begin position="6"/>
        <end position="252"/>
    </location>
</feature>
<dbReference type="GO" id="GO:0005634">
    <property type="term" value="C:nucleus"/>
    <property type="evidence" value="ECO:0007669"/>
    <property type="project" value="TreeGrafter"/>
</dbReference>
<dbReference type="InterPro" id="IPR008030">
    <property type="entry name" value="NmrA-like"/>
</dbReference>
<comment type="similarity">
    <text evidence="1">Belongs to the NmrA-type oxidoreductase family.</text>
</comment>
<evidence type="ECO:0000256" key="3">
    <source>
        <dbReference type="ARBA" id="ARBA00023002"/>
    </source>
</evidence>
<evidence type="ECO:0000259" key="5">
    <source>
        <dbReference type="Pfam" id="PF05368"/>
    </source>
</evidence>
<dbReference type="PANTHER" id="PTHR42748">
    <property type="entry name" value="NITROGEN METABOLITE REPRESSION PROTEIN NMRA FAMILY MEMBER"/>
    <property type="match status" value="1"/>
</dbReference>
<feature type="signal peptide" evidence="4">
    <location>
        <begin position="1"/>
        <end position="16"/>
    </location>
</feature>
<evidence type="ECO:0000313" key="6">
    <source>
        <dbReference type="EMBL" id="CEO54689.1"/>
    </source>
</evidence>